<evidence type="ECO:0000313" key="2">
    <source>
        <dbReference type="EMBL" id="CAF1584082.1"/>
    </source>
</evidence>
<sequence>MNREQQTIAIIQQGAQPRTKKNRDQAQQTVKLNQLDAQTQTRTALIRTTLARGPFGHALVLPPSSEHNSCDNTIARSLLVIAHNNTIIRLIWMVPLTSMKSIREYEVYRYQQGVTATSSDWRKTEIVKSIDSAMGVTQNDVQCNCYYAFTV</sequence>
<reference evidence="1" key="1">
    <citation type="submission" date="2021-02" db="EMBL/GenBank/DDBJ databases">
        <authorList>
            <person name="Nowell W R."/>
        </authorList>
    </citation>
    <scope>NUCLEOTIDE SEQUENCE</scope>
</reference>
<name>A0A815EPQ3_9BILA</name>
<organism evidence="1 3">
    <name type="scientific">Rotaria sordida</name>
    <dbReference type="NCBI Taxonomy" id="392033"/>
    <lineage>
        <taxon>Eukaryota</taxon>
        <taxon>Metazoa</taxon>
        <taxon>Spiralia</taxon>
        <taxon>Gnathifera</taxon>
        <taxon>Rotifera</taxon>
        <taxon>Eurotatoria</taxon>
        <taxon>Bdelloidea</taxon>
        <taxon>Philodinida</taxon>
        <taxon>Philodinidae</taxon>
        <taxon>Rotaria</taxon>
    </lineage>
</organism>
<gene>
    <name evidence="2" type="ORF">JXQ802_LOCUS46541</name>
    <name evidence="1" type="ORF">PYM288_LOCUS30772</name>
</gene>
<dbReference type="EMBL" id="CAJNOH010002966">
    <property type="protein sequence ID" value="CAF1318182.1"/>
    <property type="molecule type" value="Genomic_DNA"/>
</dbReference>
<dbReference type="AlphaFoldDB" id="A0A815EPQ3"/>
<evidence type="ECO:0000313" key="3">
    <source>
        <dbReference type="Proteomes" id="UP000663854"/>
    </source>
</evidence>
<dbReference type="EMBL" id="CAJNOL010004246">
    <property type="protein sequence ID" value="CAF1584082.1"/>
    <property type="molecule type" value="Genomic_DNA"/>
</dbReference>
<keyword evidence="4" id="KW-1185">Reference proteome</keyword>
<comment type="caution">
    <text evidence="1">The sequence shown here is derived from an EMBL/GenBank/DDBJ whole genome shotgun (WGS) entry which is preliminary data.</text>
</comment>
<protein>
    <submittedName>
        <fullName evidence="1">Uncharacterized protein</fullName>
    </submittedName>
</protein>
<accession>A0A815EPQ3</accession>
<evidence type="ECO:0000313" key="4">
    <source>
        <dbReference type="Proteomes" id="UP000663870"/>
    </source>
</evidence>
<proteinExistence type="predicted"/>
<dbReference type="Proteomes" id="UP000663870">
    <property type="component" value="Unassembled WGS sequence"/>
</dbReference>
<evidence type="ECO:0000313" key="1">
    <source>
        <dbReference type="EMBL" id="CAF1318182.1"/>
    </source>
</evidence>
<dbReference type="Proteomes" id="UP000663854">
    <property type="component" value="Unassembled WGS sequence"/>
</dbReference>